<reference evidence="2 3" key="1">
    <citation type="submission" date="2019-09" db="EMBL/GenBank/DDBJ databases">
        <title>Phylogeny of genus Pseudoclavibacter and closely related genus.</title>
        <authorList>
            <person name="Li Y."/>
        </authorList>
    </citation>
    <scope>NUCLEOTIDE SEQUENCE [LARGE SCALE GENOMIC DNA]</scope>
    <source>
        <strain evidence="2 3">JCM 16921</strain>
    </source>
</reference>
<evidence type="ECO:0000256" key="1">
    <source>
        <dbReference type="SAM" id="MobiDB-lite"/>
    </source>
</evidence>
<proteinExistence type="predicted"/>
<accession>A0A7C8FRY7</accession>
<sequence>MARDRRPYGSETDDGTSVEGGGATAGHEHRHPPDPSAGTRRVKGLQDNTEQTVSDPPPCNVRERAARYATRGQRSSAQPPPPRFRQAPRARPAMT</sequence>
<keyword evidence="3" id="KW-1185">Reference proteome</keyword>
<evidence type="ECO:0000313" key="3">
    <source>
        <dbReference type="Proteomes" id="UP000481339"/>
    </source>
</evidence>
<organism evidence="2 3">
    <name type="scientific">Pseudoclavibacter caeni</name>
    <dbReference type="NCBI Taxonomy" id="908846"/>
    <lineage>
        <taxon>Bacteria</taxon>
        <taxon>Bacillati</taxon>
        <taxon>Actinomycetota</taxon>
        <taxon>Actinomycetes</taxon>
        <taxon>Micrococcales</taxon>
        <taxon>Microbacteriaceae</taxon>
        <taxon>Pseudoclavibacter</taxon>
    </lineage>
</organism>
<evidence type="ECO:0000313" key="2">
    <source>
        <dbReference type="EMBL" id="KAB1633555.1"/>
    </source>
</evidence>
<protein>
    <submittedName>
        <fullName evidence="2">Uncharacterized protein</fullName>
    </submittedName>
</protein>
<dbReference type="EMBL" id="WBKA01000001">
    <property type="protein sequence ID" value="KAB1633555.1"/>
    <property type="molecule type" value="Genomic_DNA"/>
</dbReference>
<gene>
    <name evidence="2" type="ORF">F8O02_01080</name>
</gene>
<dbReference type="AlphaFoldDB" id="A0A7C8FRY7"/>
<comment type="caution">
    <text evidence="2">The sequence shown here is derived from an EMBL/GenBank/DDBJ whole genome shotgun (WGS) entry which is preliminary data.</text>
</comment>
<name>A0A7C8FRY7_9MICO</name>
<feature type="region of interest" description="Disordered" evidence="1">
    <location>
        <begin position="1"/>
        <end position="95"/>
    </location>
</feature>
<dbReference type="Proteomes" id="UP000481339">
    <property type="component" value="Unassembled WGS sequence"/>
</dbReference>
<feature type="compositionally biased region" description="Low complexity" evidence="1">
    <location>
        <begin position="84"/>
        <end position="95"/>
    </location>
</feature>